<sequence length="61" mass="6741">MEALQMNVCSVFNDVETCRAGFSCRRDSVNIICSHVCLKVAKCGANGVCYFDEIVNDAMCR</sequence>
<organism evidence="1 2">
    <name type="scientific">Dreissena polymorpha</name>
    <name type="common">Zebra mussel</name>
    <name type="synonym">Mytilus polymorpha</name>
    <dbReference type="NCBI Taxonomy" id="45954"/>
    <lineage>
        <taxon>Eukaryota</taxon>
        <taxon>Metazoa</taxon>
        <taxon>Spiralia</taxon>
        <taxon>Lophotrochozoa</taxon>
        <taxon>Mollusca</taxon>
        <taxon>Bivalvia</taxon>
        <taxon>Autobranchia</taxon>
        <taxon>Heteroconchia</taxon>
        <taxon>Euheterodonta</taxon>
        <taxon>Imparidentia</taxon>
        <taxon>Neoheterodontei</taxon>
        <taxon>Myida</taxon>
        <taxon>Dreissenoidea</taxon>
        <taxon>Dreissenidae</taxon>
        <taxon>Dreissena</taxon>
    </lineage>
</organism>
<keyword evidence="2" id="KW-1185">Reference proteome</keyword>
<reference evidence="1" key="2">
    <citation type="submission" date="2020-11" db="EMBL/GenBank/DDBJ databases">
        <authorList>
            <person name="McCartney M.A."/>
            <person name="Auch B."/>
            <person name="Kono T."/>
            <person name="Mallez S."/>
            <person name="Becker A."/>
            <person name="Gohl D.M."/>
            <person name="Silverstein K.A.T."/>
            <person name="Koren S."/>
            <person name="Bechman K.B."/>
            <person name="Herman A."/>
            <person name="Abrahante J.E."/>
            <person name="Garbe J."/>
        </authorList>
    </citation>
    <scope>NUCLEOTIDE SEQUENCE</scope>
    <source>
        <strain evidence="1">Duluth1</strain>
        <tissue evidence="1">Whole animal</tissue>
    </source>
</reference>
<gene>
    <name evidence="1" type="ORF">DPMN_189200</name>
</gene>
<dbReference type="Proteomes" id="UP000828390">
    <property type="component" value="Unassembled WGS sequence"/>
</dbReference>
<reference evidence="1" key="1">
    <citation type="journal article" date="2019" name="bioRxiv">
        <title>The Genome of the Zebra Mussel, Dreissena polymorpha: A Resource for Invasive Species Research.</title>
        <authorList>
            <person name="McCartney M.A."/>
            <person name="Auch B."/>
            <person name="Kono T."/>
            <person name="Mallez S."/>
            <person name="Zhang Y."/>
            <person name="Obille A."/>
            <person name="Becker A."/>
            <person name="Abrahante J.E."/>
            <person name="Garbe J."/>
            <person name="Badalamenti J.P."/>
            <person name="Herman A."/>
            <person name="Mangelson H."/>
            <person name="Liachko I."/>
            <person name="Sullivan S."/>
            <person name="Sone E.D."/>
            <person name="Koren S."/>
            <person name="Silverstein K.A.T."/>
            <person name="Beckman K.B."/>
            <person name="Gohl D.M."/>
        </authorList>
    </citation>
    <scope>NUCLEOTIDE SEQUENCE</scope>
    <source>
        <strain evidence="1">Duluth1</strain>
        <tissue evidence="1">Whole animal</tissue>
    </source>
</reference>
<evidence type="ECO:0000313" key="1">
    <source>
        <dbReference type="EMBL" id="KAH3754525.1"/>
    </source>
</evidence>
<evidence type="ECO:0000313" key="2">
    <source>
        <dbReference type="Proteomes" id="UP000828390"/>
    </source>
</evidence>
<protein>
    <submittedName>
        <fullName evidence="1">Uncharacterized protein</fullName>
    </submittedName>
</protein>
<comment type="caution">
    <text evidence="1">The sequence shown here is derived from an EMBL/GenBank/DDBJ whole genome shotgun (WGS) entry which is preliminary data.</text>
</comment>
<accession>A0A9D4IAM0</accession>
<dbReference type="AlphaFoldDB" id="A0A9D4IAM0"/>
<proteinExistence type="predicted"/>
<name>A0A9D4IAM0_DREPO</name>
<dbReference type="EMBL" id="JAIWYP010000010">
    <property type="protein sequence ID" value="KAH3754525.1"/>
    <property type="molecule type" value="Genomic_DNA"/>
</dbReference>